<dbReference type="PANTHER" id="PTHR43289:SF6">
    <property type="entry name" value="SERINE_THREONINE-PROTEIN KINASE NEKL-3"/>
    <property type="match status" value="1"/>
</dbReference>
<feature type="domain" description="Protein kinase" evidence="9">
    <location>
        <begin position="9"/>
        <end position="264"/>
    </location>
</feature>
<dbReference type="AlphaFoldDB" id="A0A562V4N0"/>
<accession>A0A562V4N0</accession>
<evidence type="ECO:0000256" key="3">
    <source>
        <dbReference type="ARBA" id="ARBA00022679"/>
    </source>
</evidence>
<dbReference type="EC" id="2.7.11.1" evidence="1"/>
<dbReference type="InterPro" id="IPR000719">
    <property type="entry name" value="Prot_kinase_dom"/>
</dbReference>
<dbReference type="PROSITE" id="PS00108">
    <property type="entry name" value="PROTEIN_KINASE_ST"/>
    <property type="match status" value="1"/>
</dbReference>
<dbReference type="EMBL" id="VLLL01000006">
    <property type="protein sequence ID" value="TWJ12851.1"/>
    <property type="molecule type" value="Genomic_DNA"/>
</dbReference>
<evidence type="ECO:0000256" key="6">
    <source>
        <dbReference type="ARBA" id="ARBA00022840"/>
    </source>
</evidence>
<evidence type="ECO:0000259" key="9">
    <source>
        <dbReference type="PROSITE" id="PS50011"/>
    </source>
</evidence>
<keyword evidence="8" id="KW-1133">Transmembrane helix</keyword>
<evidence type="ECO:0000256" key="8">
    <source>
        <dbReference type="SAM" id="Phobius"/>
    </source>
</evidence>
<keyword evidence="8" id="KW-0472">Membrane</keyword>
<evidence type="ECO:0000313" key="10">
    <source>
        <dbReference type="EMBL" id="TWJ12851.1"/>
    </source>
</evidence>
<dbReference type="GO" id="GO:0005524">
    <property type="term" value="F:ATP binding"/>
    <property type="evidence" value="ECO:0007669"/>
    <property type="project" value="UniProtKB-KW"/>
</dbReference>
<evidence type="ECO:0000256" key="4">
    <source>
        <dbReference type="ARBA" id="ARBA00022741"/>
    </source>
</evidence>
<evidence type="ECO:0000313" key="11">
    <source>
        <dbReference type="Proteomes" id="UP000321617"/>
    </source>
</evidence>
<dbReference type="PANTHER" id="PTHR43289">
    <property type="entry name" value="MITOGEN-ACTIVATED PROTEIN KINASE KINASE KINASE 20-RELATED"/>
    <property type="match status" value="1"/>
</dbReference>
<comment type="caution">
    <text evidence="10">The sequence shown here is derived from an EMBL/GenBank/DDBJ whole genome shotgun (WGS) entry which is preliminary data.</text>
</comment>
<protein>
    <recommendedName>
        <fullName evidence="1">non-specific serine/threonine protein kinase</fullName>
        <ecNumber evidence="1">2.7.11.1</ecNumber>
    </recommendedName>
</protein>
<dbReference type="InterPro" id="IPR008271">
    <property type="entry name" value="Ser/Thr_kinase_AS"/>
</dbReference>
<feature type="region of interest" description="Disordered" evidence="7">
    <location>
        <begin position="351"/>
        <end position="436"/>
    </location>
</feature>
<keyword evidence="8" id="KW-0812">Transmembrane</keyword>
<dbReference type="Gene3D" id="1.10.510.10">
    <property type="entry name" value="Transferase(Phosphotransferase) domain 1"/>
    <property type="match status" value="1"/>
</dbReference>
<gene>
    <name evidence="10" type="ORF">LX16_3617</name>
</gene>
<dbReference type="Pfam" id="PF00069">
    <property type="entry name" value="Pkinase"/>
    <property type="match status" value="1"/>
</dbReference>
<dbReference type="SUPFAM" id="SSF56112">
    <property type="entry name" value="Protein kinase-like (PK-like)"/>
    <property type="match status" value="1"/>
</dbReference>
<keyword evidence="6" id="KW-0067">ATP-binding</keyword>
<organism evidence="10 11">
    <name type="scientific">Stackebrandtia albiflava</name>
    <dbReference type="NCBI Taxonomy" id="406432"/>
    <lineage>
        <taxon>Bacteria</taxon>
        <taxon>Bacillati</taxon>
        <taxon>Actinomycetota</taxon>
        <taxon>Actinomycetes</taxon>
        <taxon>Glycomycetales</taxon>
        <taxon>Glycomycetaceae</taxon>
        <taxon>Stackebrandtia</taxon>
    </lineage>
</organism>
<keyword evidence="11" id="KW-1185">Reference proteome</keyword>
<feature type="compositionally biased region" description="Low complexity" evidence="7">
    <location>
        <begin position="389"/>
        <end position="403"/>
    </location>
</feature>
<proteinExistence type="predicted"/>
<keyword evidence="5 10" id="KW-0418">Kinase</keyword>
<feature type="compositionally biased region" description="Acidic residues" evidence="7">
    <location>
        <begin position="361"/>
        <end position="374"/>
    </location>
</feature>
<name>A0A562V4N0_9ACTN</name>
<reference evidence="10 11" key="1">
    <citation type="journal article" date="2013" name="Stand. Genomic Sci.">
        <title>Genomic Encyclopedia of Type Strains, Phase I: The one thousand microbial genomes (KMG-I) project.</title>
        <authorList>
            <person name="Kyrpides N.C."/>
            <person name="Woyke T."/>
            <person name="Eisen J.A."/>
            <person name="Garrity G."/>
            <person name="Lilburn T.G."/>
            <person name="Beck B.J."/>
            <person name="Whitman W.B."/>
            <person name="Hugenholtz P."/>
            <person name="Klenk H.P."/>
        </authorList>
    </citation>
    <scope>NUCLEOTIDE SEQUENCE [LARGE SCALE GENOMIC DNA]</scope>
    <source>
        <strain evidence="10 11">DSM 45044</strain>
    </source>
</reference>
<dbReference type="CDD" id="cd14014">
    <property type="entry name" value="STKc_PknB_like"/>
    <property type="match status" value="1"/>
</dbReference>
<dbReference type="Gene3D" id="3.30.200.20">
    <property type="entry name" value="Phosphorylase Kinase, domain 1"/>
    <property type="match status" value="1"/>
</dbReference>
<feature type="compositionally biased region" description="Acidic residues" evidence="7">
    <location>
        <begin position="405"/>
        <end position="417"/>
    </location>
</feature>
<keyword evidence="4" id="KW-0547">Nucleotide-binding</keyword>
<feature type="transmembrane region" description="Helical" evidence="8">
    <location>
        <begin position="321"/>
        <end position="345"/>
    </location>
</feature>
<dbReference type="GO" id="GO:0004674">
    <property type="term" value="F:protein serine/threonine kinase activity"/>
    <property type="evidence" value="ECO:0007669"/>
    <property type="project" value="UniProtKB-KW"/>
</dbReference>
<keyword evidence="3" id="KW-0808">Transferase</keyword>
<dbReference type="SMART" id="SM00220">
    <property type="entry name" value="S_TKc"/>
    <property type="match status" value="1"/>
</dbReference>
<evidence type="ECO:0000256" key="1">
    <source>
        <dbReference type="ARBA" id="ARBA00012513"/>
    </source>
</evidence>
<evidence type="ECO:0000256" key="5">
    <source>
        <dbReference type="ARBA" id="ARBA00022777"/>
    </source>
</evidence>
<sequence length="436" mass="44981">MTQPLADRYQFEAEIARGAAGVVHRARDLITGESVAVKVLHAEAAGEPVMAAAFLDEAEVLSELNSPGIVRPRDLIVDGTVMALVMDLVEGVDLRRALIDEGPLSPSAAATAAAQLAQTLSLIHSAGIVHGDVKPGNILIPRDGSQVRLVDFGVARRIASPEAATHGTPDYAAPEIIEGMPTSAKSDVYGFGLVLFEMLCARNPYRGGSIDDVLERHRTHIPERPGHVPAELWSIIEPCLAADPAHRPEAGALPSMLRAVTPHLSTTPGPALMEPPVLRPRGDEAVTRVVGGVGVPVEMSPPDDAPFLPTGDSATRRRNPLVLVAGIVGGVVALGAAAAIGWSLLGTAEPGVVSEPTGVDESAETDPSEPEPDTGDSPSPDSDEEDAEPSQTPDDSTPDSGTDGDAGDGSDSGESEQDIPGGDLIGEPMPGKTGGN</sequence>
<dbReference type="RefSeq" id="WP_147140281.1">
    <property type="nucleotide sequence ID" value="NZ_BAABIJ010000002.1"/>
</dbReference>
<evidence type="ECO:0000256" key="7">
    <source>
        <dbReference type="SAM" id="MobiDB-lite"/>
    </source>
</evidence>
<dbReference type="InterPro" id="IPR011009">
    <property type="entry name" value="Kinase-like_dom_sf"/>
</dbReference>
<dbReference type="PROSITE" id="PS50011">
    <property type="entry name" value="PROTEIN_KINASE_DOM"/>
    <property type="match status" value="1"/>
</dbReference>
<evidence type="ECO:0000256" key="2">
    <source>
        <dbReference type="ARBA" id="ARBA00022527"/>
    </source>
</evidence>
<dbReference type="OrthoDB" id="9762169at2"/>
<dbReference type="Proteomes" id="UP000321617">
    <property type="component" value="Unassembled WGS sequence"/>
</dbReference>
<feature type="region of interest" description="Disordered" evidence="7">
    <location>
        <begin position="294"/>
        <end position="314"/>
    </location>
</feature>
<keyword evidence="2" id="KW-0723">Serine/threonine-protein kinase</keyword>